<accession>A0A409WWK8</accession>
<sequence>MSPGKIPVPTTELLGTFLEALGYVNFLLITLHIVVDLTRAFEAFTANMSIGGSAEAYYANVNTHLNITKNAAYCSATLLADALLVYRTFVVWGPMSVWFTWSVNEAHPGSSVLVSTVFARSKYFFVATLALNLLCTILIAYKIWKVQSQVIPYVSGPSRGANALSIILESAAIYSAALICLIGTSIAGSSVMFIWLNSVREICMSSKTPGSVFSYIILRSSTDIKRFNTSTIGASNMMFASGVTDKTAATGGSRAYKHQSAYLNGKPPHSDVEGVHVRLQQIVHRDENDMERARVSDMKLDMSGSEA</sequence>
<evidence type="ECO:0000256" key="1">
    <source>
        <dbReference type="SAM" id="Phobius"/>
    </source>
</evidence>
<dbReference type="AlphaFoldDB" id="A0A409WWK8"/>
<proteinExistence type="predicted"/>
<feature type="transmembrane region" description="Helical" evidence="1">
    <location>
        <begin position="172"/>
        <end position="196"/>
    </location>
</feature>
<keyword evidence="1" id="KW-1133">Transmembrane helix</keyword>
<name>A0A409WWK8_PSICY</name>
<feature type="transmembrane region" description="Helical" evidence="1">
    <location>
        <begin position="123"/>
        <end position="144"/>
    </location>
</feature>
<organism evidence="2 3">
    <name type="scientific">Psilocybe cyanescens</name>
    <dbReference type="NCBI Taxonomy" id="93625"/>
    <lineage>
        <taxon>Eukaryota</taxon>
        <taxon>Fungi</taxon>
        <taxon>Dikarya</taxon>
        <taxon>Basidiomycota</taxon>
        <taxon>Agaricomycotina</taxon>
        <taxon>Agaricomycetes</taxon>
        <taxon>Agaricomycetidae</taxon>
        <taxon>Agaricales</taxon>
        <taxon>Agaricineae</taxon>
        <taxon>Strophariaceae</taxon>
        <taxon>Psilocybe</taxon>
    </lineage>
</organism>
<dbReference type="InParanoid" id="A0A409WWK8"/>
<dbReference type="Proteomes" id="UP000283269">
    <property type="component" value="Unassembled WGS sequence"/>
</dbReference>
<evidence type="ECO:0000313" key="3">
    <source>
        <dbReference type="Proteomes" id="UP000283269"/>
    </source>
</evidence>
<dbReference type="EMBL" id="NHYD01003085">
    <property type="protein sequence ID" value="PPQ82898.1"/>
    <property type="molecule type" value="Genomic_DNA"/>
</dbReference>
<keyword evidence="3" id="KW-1185">Reference proteome</keyword>
<protein>
    <submittedName>
        <fullName evidence="2">Uncharacterized protein</fullName>
    </submittedName>
</protein>
<reference evidence="2 3" key="1">
    <citation type="journal article" date="2018" name="Evol. Lett.">
        <title>Horizontal gene cluster transfer increased hallucinogenic mushroom diversity.</title>
        <authorList>
            <person name="Reynolds H.T."/>
            <person name="Vijayakumar V."/>
            <person name="Gluck-Thaler E."/>
            <person name="Korotkin H.B."/>
            <person name="Matheny P.B."/>
            <person name="Slot J.C."/>
        </authorList>
    </citation>
    <scope>NUCLEOTIDE SEQUENCE [LARGE SCALE GENOMIC DNA]</scope>
    <source>
        <strain evidence="2 3">2631</strain>
    </source>
</reference>
<feature type="transmembrane region" description="Helical" evidence="1">
    <location>
        <begin position="20"/>
        <end position="38"/>
    </location>
</feature>
<gene>
    <name evidence="2" type="ORF">CVT25_009685</name>
</gene>
<keyword evidence="1" id="KW-0812">Transmembrane</keyword>
<evidence type="ECO:0000313" key="2">
    <source>
        <dbReference type="EMBL" id="PPQ82898.1"/>
    </source>
</evidence>
<keyword evidence="1" id="KW-0472">Membrane</keyword>
<dbReference type="STRING" id="93625.A0A409WWK8"/>
<comment type="caution">
    <text evidence="2">The sequence shown here is derived from an EMBL/GenBank/DDBJ whole genome shotgun (WGS) entry which is preliminary data.</text>
</comment>
<dbReference type="OrthoDB" id="2751465at2759"/>